<dbReference type="GO" id="GO:0003677">
    <property type="term" value="F:DNA binding"/>
    <property type="evidence" value="ECO:0007669"/>
    <property type="project" value="UniProtKB-KW"/>
</dbReference>
<dbReference type="AlphaFoldDB" id="A0A509EDV7"/>
<dbReference type="GO" id="GO:0006310">
    <property type="term" value="P:DNA recombination"/>
    <property type="evidence" value="ECO:0007669"/>
    <property type="project" value="UniProtKB-KW"/>
</dbReference>
<dbReference type="InterPro" id="IPR013762">
    <property type="entry name" value="Integrase-like_cat_sf"/>
</dbReference>
<comment type="similarity">
    <text evidence="1">Belongs to the 'phage' integrase family.</text>
</comment>
<dbReference type="InterPro" id="IPR011010">
    <property type="entry name" value="DNA_brk_join_enz"/>
</dbReference>
<evidence type="ECO:0000256" key="3">
    <source>
        <dbReference type="ARBA" id="ARBA00023125"/>
    </source>
</evidence>
<keyword evidence="3" id="KW-0238">DNA-binding</keyword>
<dbReference type="SUPFAM" id="SSF56349">
    <property type="entry name" value="DNA breaking-rejoining enzymes"/>
    <property type="match status" value="1"/>
</dbReference>
<dbReference type="PANTHER" id="PTHR30349:SF41">
    <property type="entry name" value="INTEGRASE_RECOMBINASE PROTEIN MJ0367-RELATED"/>
    <property type="match status" value="1"/>
</dbReference>
<dbReference type="GO" id="GO:0015074">
    <property type="term" value="P:DNA integration"/>
    <property type="evidence" value="ECO:0007669"/>
    <property type="project" value="UniProtKB-KW"/>
</dbReference>
<sequence length="483" mass="54871">MPRKPDPKNGYLELHDGYYRVTMGVPVKLRPLLGYRLKQALGTKSLLSANVLKRPIVKEFKARIDKAWTTLGDQPRSEQAEALKWAGIISDARQRNDPDLDAILAAVKLRTYEIRLDGATTRYVDVDDGESLEQHEEAVPHEDALRRSADFAAVALATATPIAAHHADFIKRTKIKERSLKDDTRALQILLKWCVERGIEPYLERITTKVAVRFVDEIEDYTGLGWASCTKYIGRLRAYWKHLVKRTPIETNVWVGLSLNKPTTEPDEEERPFTEAEVQRLFMGTSDRAMLDVMLVAALTGARLDAVIDLRVGECIDGWFTFKPQKKEKTFRDVPIHPDLREVVVRRAEGKSFDEDLFPEWPGPRAKGSVRERSSYFSKRFTKYRRDLGVDDVVEGRRRSLVNFHSFRRWFITKAERAGVDGDLLAAIVGHKRSGLTLGRYSAGPEMKAAKIAVAKVRLPPLDGSPVVEARPLMPRRRRIAPP</sequence>
<dbReference type="Gene3D" id="1.10.150.130">
    <property type="match status" value="1"/>
</dbReference>
<reference evidence="6 7" key="1">
    <citation type="submission" date="2019-06" db="EMBL/GenBank/DDBJ databases">
        <authorList>
            <person name="Rodrigo-Torres L."/>
            <person name="Arahal R. D."/>
            <person name="Lucena T."/>
        </authorList>
    </citation>
    <scope>NUCLEOTIDE SEQUENCE [LARGE SCALE GENOMIC DNA]</scope>
    <source>
        <strain evidence="6 7">SB0023/3</strain>
    </source>
</reference>
<dbReference type="PANTHER" id="PTHR30349">
    <property type="entry name" value="PHAGE INTEGRASE-RELATED"/>
    <property type="match status" value="1"/>
</dbReference>
<dbReference type="InterPro" id="IPR050090">
    <property type="entry name" value="Tyrosine_recombinase_XerCD"/>
</dbReference>
<dbReference type="PROSITE" id="PS51898">
    <property type="entry name" value="TYR_RECOMBINASE"/>
    <property type="match status" value="1"/>
</dbReference>
<organism evidence="6 7">
    <name type="scientific">Methylobacterium symbioticum</name>
    <dbReference type="NCBI Taxonomy" id="2584084"/>
    <lineage>
        <taxon>Bacteria</taxon>
        <taxon>Pseudomonadati</taxon>
        <taxon>Pseudomonadota</taxon>
        <taxon>Alphaproteobacteria</taxon>
        <taxon>Hyphomicrobiales</taxon>
        <taxon>Methylobacteriaceae</taxon>
        <taxon>Methylobacterium</taxon>
    </lineage>
</organism>
<keyword evidence="4" id="KW-0233">DNA recombination</keyword>
<gene>
    <name evidence="6" type="ORF">MET9862_02883</name>
</gene>
<evidence type="ECO:0000256" key="2">
    <source>
        <dbReference type="ARBA" id="ARBA00022908"/>
    </source>
</evidence>
<protein>
    <recommendedName>
        <fullName evidence="5">Tyr recombinase domain-containing protein</fullName>
    </recommendedName>
</protein>
<dbReference type="Gene3D" id="1.10.443.10">
    <property type="entry name" value="Intergrase catalytic core"/>
    <property type="match status" value="1"/>
</dbReference>
<evidence type="ECO:0000256" key="4">
    <source>
        <dbReference type="ARBA" id="ARBA00023172"/>
    </source>
</evidence>
<dbReference type="Pfam" id="PF00589">
    <property type="entry name" value="Phage_integrase"/>
    <property type="match status" value="1"/>
</dbReference>
<name>A0A509EDV7_9HYPH</name>
<accession>A0A509EDV7</accession>
<dbReference type="OrthoDB" id="7222937at2"/>
<keyword evidence="7" id="KW-1185">Reference proteome</keyword>
<dbReference type="Proteomes" id="UP000410984">
    <property type="component" value="Unassembled WGS sequence"/>
</dbReference>
<proteinExistence type="inferred from homology"/>
<evidence type="ECO:0000313" key="7">
    <source>
        <dbReference type="Proteomes" id="UP000410984"/>
    </source>
</evidence>
<dbReference type="InterPro" id="IPR010998">
    <property type="entry name" value="Integrase_recombinase_N"/>
</dbReference>
<evidence type="ECO:0000256" key="1">
    <source>
        <dbReference type="ARBA" id="ARBA00008857"/>
    </source>
</evidence>
<keyword evidence="2" id="KW-0229">DNA integration</keyword>
<dbReference type="EMBL" id="CABFPH010000038">
    <property type="protein sequence ID" value="VUD72288.1"/>
    <property type="molecule type" value="Genomic_DNA"/>
</dbReference>
<feature type="domain" description="Tyr recombinase" evidence="5">
    <location>
        <begin position="268"/>
        <end position="456"/>
    </location>
</feature>
<evidence type="ECO:0000259" key="5">
    <source>
        <dbReference type="PROSITE" id="PS51898"/>
    </source>
</evidence>
<dbReference type="RefSeq" id="WP_142583621.1">
    <property type="nucleotide sequence ID" value="NZ_CABFPH010000038.1"/>
</dbReference>
<dbReference type="InterPro" id="IPR002104">
    <property type="entry name" value="Integrase_catalytic"/>
</dbReference>
<evidence type="ECO:0000313" key="6">
    <source>
        <dbReference type="EMBL" id="VUD72288.1"/>
    </source>
</evidence>